<organism evidence="2 3">
    <name type="scientific">Eumeta variegata</name>
    <name type="common">Bagworm moth</name>
    <name type="synonym">Eumeta japonica</name>
    <dbReference type="NCBI Taxonomy" id="151549"/>
    <lineage>
        <taxon>Eukaryota</taxon>
        <taxon>Metazoa</taxon>
        <taxon>Ecdysozoa</taxon>
        <taxon>Arthropoda</taxon>
        <taxon>Hexapoda</taxon>
        <taxon>Insecta</taxon>
        <taxon>Pterygota</taxon>
        <taxon>Neoptera</taxon>
        <taxon>Endopterygota</taxon>
        <taxon>Lepidoptera</taxon>
        <taxon>Glossata</taxon>
        <taxon>Ditrysia</taxon>
        <taxon>Tineoidea</taxon>
        <taxon>Psychidae</taxon>
        <taxon>Oiketicinae</taxon>
        <taxon>Eumeta</taxon>
    </lineage>
</organism>
<sequence>MYSVSVSKRRRRHSTRDKSTPTETRSRYRSGRLALGKNLPAFGRFIRGALATKIDSCFERAPTAVTGSSGGEIVN</sequence>
<evidence type="ECO:0000256" key="1">
    <source>
        <dbReference type="SAM" id="MobiDB-lite"/>
    </source>
</evidence>
<dbReference type="EMBL" id="BGZK01003490">
    <property type="protein sequence ID" value="GBP01872.1"/>
    <property type="molecule type" value="Genomic_DNA"/>
</dbReference>
<comment type="caution">
    <text evidence="2">The sequence shown here is derived from an EMBL/GenBank/DDBJ whole genome shotgun (WGS) entry which is preliminary data.</text>
</comment>
<evidence type="ECO:0000313" key="3">
    <source>
        <dbReference type="Proteomes" id="UP000299102"/>
    </source>
</evidence>
<accession>A0A4C1SI87</accession>
<keyword evidence="3" id="KW-1185">Reference proteome</keyword>
<dbReference type="AlphaFoldDB" id="A0A4C1SI87"/>
<reference evidence="2 3" key="1">
    <citation type="journal article" date="2019" name="Commun. Biol.">
        <title>The bagworm genome reveals a unique fibroin gene that provides high tensile strength.</title>
        <authorList>
            <person name="Kono N."/>
            <person name="Nakamura H."/>
            <person name="Ohtoshi R."/>
            <person name="Tomita M."/>
            <person name="Numata K."/>
            <person name="Arakawa K."/>
        </authorList>
    </citation>
    <scope>NUCLEOTIDE SEQUENCE [LARGE SCALE GENOMIC DNA]</scope>
</reference>
<proteinExistence type="predicted"/>
<evidence type="ECO:0000313" key="2">
    <source>
        <dbReference type="EMBL" id="GBP01872.1"/>
    </source>
</evidence>
<protein>
    <submittedName>
        <fullName evidence="2">Uncharacterized protein</fullName>
    </submittedName>
</protein>
<gene>
    <name evidence="2" type="ORF">EVAR_100653_1</name>
</gene>
<name>A0A4C1SI87_EUMVA</name>
<feature type="region of interest" description="Disordered" evidence="1">
    <location>
        <begin position="1"/>
        <end position="29"/>
    </location>
</feature>
<feature type="compositionally biased region" description="Basic and acidic residues" evidence="1">
    <location>
        <begin position="16"/>
        <end position="26"/>
    </location>
</feature>
<dbReference type="Proteomes" id="UP000299102">
    <property type="component" value="Unassembled WGS sequence"/>
</dbReference>